<dbReference type="Proteomes" id="UP000676885">
    <property type="component" value="Chromosome"/>
</dbReference>
<evidence type="ECO:0000313" key="3">
    <source>
        <dbReference type="Proteomes" id="UP000676885"/>
    </source>
</evidence>
<sequence>MASADQSSAGRGTTVLSLIATGISIVALVLSGLDWAYPFFGLTTPGDKKANESAASSYFHAAYSDSSAPEGTPDSGVSKALTHASPGSPAEQFILILQGMWSAYPAREVEYSDDSYNIDANSERVNLCATDNSSNCLTYANFNFDEYHRLIDFTVNGIPVSQIVTPASNEDQLVGPLKVKFLGGHKLAYADSYRFSVEVTNNSDADLSIKPAATYVGNQDDKQDVNMVGHTQLLVGQSTRLYVAANGQKGGQLKISIEKSGSDPAIHTIRIP</sequence>
<dbReference type="KEGG" id="ajg:KKR91_07660"/>
<dbReference type="AlphaFoldDB" id="A0A975M7X4"/>
<dbReference type="EMBL" id="CP076022">
    <property type="protein sequence ID" value="QWC11414.1"/>
    <property type="molecule type" value="Genomic_DNA"/>
</dbReference>
<gene>
    <name evidence="2" type="ORF">KKR91_07660</name>
</gene>
<keyword evidence="1" id="KW-1133">Transmembrane helix</keyword>
<keyword evidence="1" id="KW-0472">Membrane</keyword>
<keyword evidence="1" id="KW-0812">Transmembrane</keyword>
<dbReference type="RefSeq" id="WP_210228364.1">
    <property type="nucleotide sequence ID" value="NZ_CP076022.1"/>
</dbReference>
<reference evidence="2 3" key="1">
    <citation type="submission" date="2021-05" db="EMBL/GenBank/DDBJ databases">
        <title>Novel species in genus Arthrobacter.</title>
        <authorList>
            <person name="Zhang G."/>
        </authorList>
    </citation>
    <scope>NUCLEOTIDE SEQUENCE [LARGE SCALE GENOMIC DNA]</scope>
    <source>
        <strain evidence="3">zg-ZUI227</strain>
    </source>
</reference>
<evidence type="ECO:0000256" key="1">
    <source>
        <dbReference type="SAM" id="Phobius"/>
    </source>
</evidence>
<evidence type="ECO:0000313" key="2">
    <source>
        <dbReference type="EMBL" id="QWC11414.1"/>
    </source>
</evidence>
<accession>A0A975M7X4</accession>
<proteinExistence type="predicted"/>
<name>A0A975M7X4_9MICC</name>
<organism evidence="2 3">
    <name type="scientific">Arthrobacter jiangjiafuii</name>
    <dbReference type="NCBI Taxonomy" id="2817475"/>
    <lineage>
        <taxon>Bacteria</taxon>
        <taxon>Bacillati</taxon>
        <taxon>Actinomycetota</taxon>
        <taxon>Actinomycetes</taxon>
        <taxon>Micrococcales</taxon>
        <taxon>Micrococcaceae</taxon>
        <taxon>Arthrobacter</taxon>
    </lineage>
</organism>
<feature type="transmembrane region" description="Helical" evidence="1">
    <location>
        <begin position="12"/>
        <end position="33"/>
    </location>
</feature>
<protein>
    <submittedName>
        <fullName evidence="2">Uncharacterized protein</fullName>
    </submittedName>
</protein>
<keyword evidence="3" id="KW-1185">Reference proteome</keyword>